<dbReference type="RefSeq" id="WP_102190223.1">
    <property type="nucleotide sequence ID" value="NZ_PNGT01000010.1"/>
</dbReference>
<proteinExistence type="inferred from homology"/>
<dbReference type="AlphaFoldDB" id="A0A2N6SCX8"/>
<evidence type="ECO:0000313" key="10">
    <source>
        <dbReference type="Proteomes" id="UP000235670"/>
    </source>
</evidence>
<evidence type="ECO:0000259" key="8">
    <source>
        <dbReference type="Pfam" id="PF06738"/>
    </source>
</evidence>
<keyword evidence="3 7" id="KW-0812">Transmembrane</keyword>
<dbReference type="GO" id="GO:0022857">
    <property type="term" value="F:transmembrane transporter activity"/>
    <property type="evidence" value="ECO:0007669"/>
    <property type="project" value="InterPro"/>
</dbReference>
<feature type="transmembrane region" description="Helical" evidence="7">
    <location>
        <begin position="169"/>
        <end position="187"/>
    </location>
</feature>
<comment type="subcellular location">
    <subcellularLocation>
        <location evidence="1">Cell membrane</location>
        <topology evidence="1">Multi-pass membrane protein</topology>
    </subcellularLocation>
</comment>
<sequence length="256" mass="28230">MNEKLLMKTALLAGKILMENGAEVYRTEDTMERIIRKGVGQVRTDIFYTHVTLTGLFVRIEDYGTDFYRVENRTYNLTKTTAVNTLSRAYTSGQISLEDMYAALKRIHTSKSNVPDWFKILCAGILSGGIVLIFEGSYWDVIPGSIAGAVAFYIYLVAITYLKAPFISEYISTFVGGVAGYLGFALLNGQSLRLAMIGAVVPLVPGITITNSMRDIIARQYISGVIRFIETFCVAFALGAGIVTVYYLVRLFGGVV</sequence>
<gene>
    <name evidence="9" type="ORF">CJ218_08070</name>
</gene>
<dbReference type="PANTHER" id="PTHR34390">
    <property type="entry name" value="UPF0442 PROTEIN YJJB-RELATED"/>
    <property type="match status" value="1"/>
</dbReference>
<accession>A0A2N6SCX8</accession>
<dbReference type="InterPro" id="IPR050539">
    <property type="entry name" value="ThrE_Dicarb/AminoAcid_Exp"/>
</dbReference>
<dbReference type="InterPro" id="IPR010619">
    <property type="entry name" value="ThrE-like_N"/>
</dbReference>
<keyword evidence="2" id="KW-1003">Cell membrane</keyword>
<comment type="similarity">
    <text evidence="6">Belongs to the ThrE exporter (TC 2.A.79) family.</text>
</comment>
<comment type="caution">
    <text evidence="9">The sequence shown here is derived from an EMBL/GenBank/DDBJ whole genome shotgun (WGS) entry which is preliminary data.</text>
</comment>
<protein>
    <submittedName>
        <fullName evidence="9">Threonine/serine exporter</fullName>
    </submittedName>
</protein>
<reference evidence="9 10" key="1">
    <citation type="submission" date="2017-09" db="EMBL/GenBank/DDBJ databases">
        <title>Bacterial strain isolated from the female urinary microbiota.</title>
        <authorList>
            <person name="Thomas-White K."/>
            <person name="Kumar N."/>
            <person name="Forster S."/>
            <person name="Putonti C."/>
            <person name="Lawley T."/>
            <person name="Wolfe A.J."/>
        </authorList>
    </citation>
    <scope>NUCLEOTIDE SEQUENCE [LARGE SCALE GENOMIC DNA]</scope>
    <source>
        <strain evidence="9 10">UMB0186</strain>
    </source>
</reference>
<dbReference type="OrthoDB" id="9813917at2"/>
<organism evidence="9 10">
    <name type="scientific">Gemella sanguinis</name>
    <dbReference type="NCBI Taxonomy" id="84135"/>
    <lineage>
        <taxon>Bacteria</taxon>
        <taxon>Bacillati</taxon>
        <taxon>Bacillota</taxon>
        <taxon>Bacilli</taxon>
        <taxon>Bacillales</taxon>
        <taxon>Gemellaceae</taxon>
        <taxon>Gemella</taxon>
    </lineage>
</organism>
<evidence type="ECO:0000256" key="3">
    <source>
        <dbReference type="ARBA" id="ARBA00022692"/>
    </source>
</evidence>
<dbReference type="GO" id="GO:0005886">
    <property type="term" value="C:plasma membrane"/>
    <property type="evidence" value="ECO:0007669"/>
    <property type="project" value="UniProtKB-SubCell"/>
</dbReference>
<evidence type="ECO:0000256" key="6">
    <source>
        <dbReference type="ARBA" id="ARBA00034125"/>
    </source>
</evidence>
<keyword evidence="4 7" id="KW-1133">Transmembrane helix</keyword>
<dbReference type="Pfam" id="PF06738">
    <property type="entry name" value="ThrE"/>
    <property type="match status" value="1"/>
</dbReference>
<dbReference type="STRING" id="84135.GCA_001052115_01305"/>
<evidence type="ECO:0000256" key="4">
    <source>
        <dbReference type="ARBA" id="ARBA00022989"/>
    </source>
</evidence>
<keyword evidence="5 7" id="KW-0472">Membrane</keyword>
<feature type="transmembrane region" description="Helical" evidence="7">
    <location>
        <begin position="225"/>
        <end position="249"/>
    </location>
</feature>
<evidence type="ECO:0000256" key="2">
    <source>
        <dbReference type="ARBA" id="ARBA00022475"/>
    </source>
</evidence>
<evidence type="ECO:0000313" key="9">
    <source>
        <dbReference type="EMBL" id="PMC51784.1"/>
    </source>
</evidence>
<evidence type="ECO:0000256" key="7">
    <source>
        <dbReference type="SAM" id="Phobius"/>
    </source>
</evidence>
<evidence type="ECO:0000256" key="5">
    <source>
        <dbReference type="ARBA" id="ARBA00023136"/>
    </source>
</evidence>
<feature type="transmembrane region" description="Helical" evidence="7">
    <location>
        <begin position="193"/>
        <end position="213"/>
    </location>
</feature>
<evidence type="ECO:0000256" key="1">
    <source>
        <dbReference type="ARBA" id="ARBA00004651"/>
    </source>
</evidence>
<feature type="transmembrane region" description="Helical" evidence="7">
    <location>
        <begin position="141"/>
        <end position="162"/>
    </location>
</feature>
<dbReference type="PANTHER" id="PTHR34390:SF2">
    <property type="entry name" value="SUCCINATE TRANSPORTER SUBUNIT YJJP-RELATED"/>
    <property type="match status" value="1"/>
</dbReference>
<dbReference type="EMBL" id="PNGT01000010">
    <property type="protein sequence ID" value="PMC51784.1"/>
    <property type="molecule type" value="Genomic_DNA"/>
</dbReference>
<dbReference type="Proteomes" id="UP000235670">
    <property type="component" value="Unassembled WGS sequence"/>
</dbReference>
<feature type="transmembrane region" description="Helical" evidence="7">
    <location>
        <begin position="117"/>
        <end position="135"/>
    </location>
</feature>
<feature type="domain" description="Threonine/serine exporter-like N-terminal" evidence="8">
    <location>
        <begin position="9"/>
        <end position="248"/>
    </location>
</feature>
<name>A0A2N6SCX8_9BACL</name>
<dbReference type="GO" id="GO:0015744">
    <property type="term" value="P:succinate transport"/>
    <property type="evidence" value="ECO:0007669"/>
    <property type="project" value="TreeGrafter"/>
</dbReference>